<feature type="non-terminal residue" evidence="10">
    <location>
        <position position="285"/>
    </location>
</feature>
<dbReference type="PANTHER" id="PTHR43498">
    <property type="entry name" value="FERREDOXIN:COB-COM HETERODISULFIDE REDUCTASE SUBUNIT A"/>
    <property type="match status" value="1"/>
</dbReference>
<feature type="domain" description="4Fe-4S ferredoxin-type" evidence="9">
    <location>
        <begin position="94"/>
        <end position="123"/>
    </location>
</feature>
<keyword evidence="3" id="KW-0285">Flavoprotein</keyword>
<organism evidence="10">
    <name type="scientific">marine sediment metagenome</name>
    <dbReference type="NCBI Taxonomy" id="412755"/>
    <lineage>
        <taxon>unclassified sequences</taxon>
        <taxon>metagenomes</taxon>
        <taxon>ecological metagenomes</taxon>
    </lineage>
</organism>
<evidence type="ECO:0000256" key="8">
    <source>
        <dbReference type="ARBA" id="ARBA00023014"/>
    </source>
</evidence>
<dbReference type="EMBL" id="BART01024075">
    <property type="protein sequence ID" value="GAH00287.1"/>
    <property type="molecule type" value="Genomic_DNA"/>
</dbReference>
<dbReference type="Gene3D" id="3.30.70.20">
    <property type="match status" value="2"/>
</dbReference>
<dbReference type="InterPro" id="IPR003953">
    <property type="entry name" value="FAD-dep_OxRdtase_2_FAD-bd"/>
</dbReference>
<evidence type="ECO:0000256" key="6">
    <source>
        <dbReference type="ARBA" id="ARBA00023002"/>
    </source>
</evidence>
<comment type="caution">
    <text evidence="10">The sequence shown here is derived from an EMBL/GenBank/DDBJ whole genome shotgun (WGS) entry which is preliminary data.</text>
</comment>
<keyword evidence="7" id="KW-0408">Iron</keyword>
<dbReference type="PANTHER" id="PTHR43498:SF1">
    <property type="entry name" value="COB--COM HETERODISULFIDE REDUCTASE IRON-SULFUR SUBUNIT A"/>
    <property type="match status" value="1"/>
</dbReference>
<dbReference type="InterPro" id="IPR017896">
    <property type="entry name" value="4Fe4S_Fe-S-bd"/>
</dbReference>
<comment type="similarity">
    <text evidence="2">Belongs to the HdrA family.</text>
</comment>
<dbReference type="SUPFAM" id="SSF54862">
    <property type="entry name" value="4Fe-4S ferredoxins"/>
    <property type="match status" value="1"/>
</dbReference>
<keyword evidence="4" id="KW-0479">Metal-binding</keyword>
<dbReference type="SUPFAM" id="SSF51971">
    <property type="entry name" value="Nucleotide-binding domain"/>
    <property type="match status" value="1"/>
</dbReference>
<keyword evidence="6" id="KW-0560">Oxidoreductase</keyword>
<dbReference type="PROSITE" id="PS00198">
    <property type="entry name" value="4FE4S_FER_1"/>
    <property type="match status" value="2"/>
</dbReference>
<evidence type="ECO:0000256" key="4">
    <source>
        <dbReference type="ARBA" id="ARBA00022723"/>
    </source>
</evidence>
<dbReference type="PROSITE" id="PS51379">
    <property type="entry name" value="4FE4S_FER_2"/>
    <property type="match status" value="2"/>
</dbReference>
<name>X1BZ54_9ZZZZ</name>
<comment type="cofactor">
    <cofactor evidence="1">
        <name>FAD</name>
        <dbReference type="ChEBI" id="CHEBI:57692"/>
    </cofactor>
</comment>
<feature type="non-terminal residue" evidence="10">
    <location>
        <position position="1"/>
    </location>
</feature>
<keyword evidence="8" id="KW-0411">Iron-sulfur</keyword>
<accession>X1BZ54</accession>
<dbReference type="AlphaFoldDB" id="X1BZ54"/>
<protein>
    <recommendedName>
        <fullName evidence="9">4Fe-4S ferredoxin-type domain-containing protein</fullName>
    </recommendedName>
</protein>
<dbReference type="Pfam" id="PF00890">
    <property type="entry name" value="FAD_binding_2"/>
    <property type="match status" value="1"/>
</dbReference>
<evidence type="ECO:0000313" key="10">
    <source>
        <dbReference type="EMBL" id="GAH00287.1"/>
    </source>
</evidence>
<evidence type="ECO:0000256" key="7">
    <source>
        <dbReference type="ARBA" id="ARBA00023004"/>
    </source>
</evidence>
<dbReference type="GO" id="GO:0051536">
    <property type="term" value="F:iron-sulfur cluster binding"/>
    <property type="evidence" value="ECO:0007669"/>
    <property type="project" value="UniProtKB-KW"/>
</dbReference>
<dbReference type="Pfam" id="PF13187">
    <property type="entry name" value="Fer4_9"/>
    <property type="match status" value="1"/>
</dbReference>
<gene>
    <name evidence="10" type="ORF">S01H4_43613</name>
</gene>
<reference evidence="10" key="1">
    <citation type="journal article" date="2014" name="Front. Microbiol.">
        <title>High frequency of phylogenetically diverse reductive dehalogenase-homologous genes in deep subseafloor sedimentary metagenomes.</title>
        <authorList>
            <person name="Kawai M."/>
            <person name="Futagami T."/>
            <person name="Toyoda A."/>
            <person name="Takaki Y."/>
            <person name="Nishi S."/>
            <person name="Hori S."/>
            <person name="Arai W."/>
            <person name="Tsubouchi T."/>
            <person name="Morono Y."/>
            <person name="Uchiyama I."/>
            <person name="Ito T."/>
            <person name="Fujiyama A."/>
            <person name="Inagaki F."/>
            <person name="Takami H."/>
        </authorList>
    </citation>
    <scope>NUCLEOTIDE SEQUENCE</scope>
    <source>
        <strain evidence="10">Expedition CK06-06</strain>
    </source>
</reference>
<proteinExistence type="inferred from homology"/>
<evidence type="ECO:0000256" key="3">
    <source>
        <dbReference type="ARBA" id="ARBA00022630"/>
    </source>
</evidence>
<dbReference type="InterPro" id="IPR017900">
    <property type="entry name" value="4Fe4S_Fe_S_CS"/>
</dbReference>
<evidence type="ECO:0000256" key="2">
    <source>
        <dbReference type="ARBA" id="ARBA00006561"/>
    </source>
</evidence>
<feature type="domain" description="4Fe-4S ferredoxin-type" evidence="9">
    <location>
        <begin position="141"/>
        <end position="170"/>
    </location>
</feature>
<sequence>TDVLVIGGGMAGINAALGLGDGGHHAHMVEKTVNIGGNYVAIYKIFPALECSACVMTPLTSFVGKHQNITIHALSTVEKVEGQAGDFTVTIRKKARYVNENTCTGCGLCVRACPVEVPNEYDFGLSLRKSIYFNFAQQIPLVATLDRDSCIGCGTCKAVCPQDCIDYTDEDEVFELNVGSIIVATGFEEYKPLDYGEYGYGVFPNVLTSLEYDRQTHPTGPTDSHMVRPSDGREPSKVLFVNCVGSRDVRENIEGHSDHCNRVCCSFGVKLAQVTRMHYPVDHCE</sequence>
<keyword evidence="5" id="KW-0274">FAD</keyword>
<dbReference type="InterPro" id="IPR039650">
    <property type="entry name" value="HdrA-like"/>
</dbReference>
<dbReference type="Gene3D" id="3.40.50.720">
    <property type="entry name" value="NAD(P)-binding Rossmann-like Domain"/>
    <property type="match status" value="1"/>
</dbReference>
<evidence type="ECO:0000256" key="1">
    <source>
        <dbReference type="ARBA" id="ARBA00001974"/>
    </source>
</evidence>
<dbReference type="GO" id="GO:0016491">
    <property type="term" value="F:oxidoreductase activity"/>
    <property type="evidence" value="ECO:0007669"/>
    <property type="project" value="UniProtKB-KW"/>
</dbReference>
<evidence type="ECO:0000259" key="9">
    <source>
        <dbReference type="PROSITE" id="PS51379"/>
    </source>
</evidence>
<evidence type="ECO:0000256" key="5">
    <source>
        <dbReference type="ARBA" id="ARBA00022827"/>
    </source>
</evidence>
<dbReference type="GO" id="GO:0046872">
    <property type="term" value="F:metal ion binding"/>
    <property type="evidence" value="ECO:0007669"/>
    <property type="project" value="UniProtKB-KW"/>
</dbReference>